<feature type="compositionally biased region" description="Low complexity" evidence="2">
    <location>
        <begin position="144"/>
        <end position="162"/>
    </location>
</feature>
<keyword evidence="1" id="KW-0539">Nucleus</keyword>
<dbReference type="InterPro" id="IPR036864">
    <property type="entry name" value="Zn2-C6_fun-type_DNA-bd_sf"/>
</dbReference>
<dbReference type="OMA" id="PVFADSH"/>
<dbReference type="PANTHER" id="PTHR47785:SF5">
    <property type="entry name" value="ZN(II)2CYS6 TRANSCRIPTION FACTOR (EUROFUNG)"/>
    <property type="match status" value="1"/>
</dbReference>
<dbReference type="GO" id="GO:0000981">
    <property type="term" value="F:DNA-binding transcription factor activity, RNA polymerase II-specific"/>
    <property type="evidence" value="ECO:0007669"/>
    <property type="project" value="InterPro"/>
</dbReference>
<accession>D5GFU9</accession>
<dbReference type="PANTHER" id="PTHR47785">
    <property type="entry name" value="ZN(II)2CYS6 TRANSCRIPTION FACTOR (EUROFUNG)-RELATED-RELATED"/>
    <property type="match status" value="1"/>
</dbReference>
<dbReference type="KEGG" id="tml:GSTUM_00007088001"/>
<reference evidence="4 5" key="1">
    <citation type="journal article" date="2010" name="Nature">
        <title>Perigord black truffle genome uncovers evolutionary origins and mechanisms of symbiosis.</title>
        <authorList>
            <person name="Martin F."/>
            <person name="Kohler A."/>
            <person name="Murat C."/>
            <person name="Balestrini R."/>
            <person name="Coutinho P.M."/>
            <person name="Jaillon O."/>
            <person name="Montanini B."/>
            <person name="Morin E."/>
            <person name="Noel B."/>
            <person name="Percudani R."/>
            <person name="Porcel B."/>
            <person name="Rubini A."/>
            <person name="Amicucci A."/>
            <person name="Amselem J."/>
            <person name="Anthouard V."/>
            <person name="Arcioni S."/>
            <person name="Artiguenave F."/>
            <person name="Aury J.M."/>
            <person name="Ballario P."/>
            <person name="Bolchi A."/>
            <person name="Brenna A."/>
            <person name="Brun A."/>
            <person name="Buee M."/>
            <person name="Cantarel B."/>
            <person name="Chevalier G."/>
            <person name="Couloux A."/>
            <person name="Da Silva C."/>
            <person name="Denoeud F."/>
            <person name="Duplessis S."/>
            <person name="Ghignone S."/>
            <person name="Hilselberger B."/>
            <person name="Iotti M."/>
            <person name="Marcais B."/>
            <person name="Mello A."/>
            <person name="Miranda M."/>
            <person name="Pacioni G."/>
            <person name="Quesneville H."/>
            <person name="Riccioni C."/>
            <person name="Ruotolo R."/>
            <person name="Splivallo R."/>
            <person name="Stocchi V."/>
            <person name="Tisserant E."/>
            <person name="Viscomi A.R."/>
            <person name="Zambonelli A."/>
            <person name="Zampieri E."/>
            <person name="Henrissat B."/>
            <person name="Lebrun M.H."/>
            <person name="Paolocci F."/>
            <person name="Bonfante P."/>
            <person name="Ottonello S."/>
            <person name="Wincker P."/>
        </authorList>
    </citation>
    <scope>NUCLEOTIDE SEQUENCE [LARGE SCALE GENOMIC DNA]</scope>
    <source>
        <strain evidence="4 5">Mel28</strain>
    </source>
</reference>
<feature type="region of interest" description="Disordered" evidence="2">
    <location>
        <begin position="1"/>
        <end position="67"/>
    </location>
</feature>
<dbReference type="CDD" id="cd00067">
    <property type="entry name" value="GAL4"/>
    <property type="match status" value="1"/>
</dbReference>
<keyword evidence="5" id="KW-1185">Reference proteome</keyword>
<evidence type="ECO:0000259" key="3">
    <source>
        <dbReference type="PROSITE" id="PS50048"/>
    </source>
</evidence>
<feature type="region of interest" description="Disordered" evidence="2">
    <location>
        <begin position="136"/>
        <end position="190"/>
    </location>
</feature>
<feature type="compositionally biased region" description="Polar residues" evidence="2">
    <location>
        <begin position="35"/>
        <end position="44"/>
    </location>
</feature>
<dbReference type="InterPro" id="IPR001138">
    <property type="entry name" value="Zn2Cys6_DnaBD"/>
</dbReference>
<dbReference type="InParanoid" id="D5GFU9"/>
<dbReference type="Proteomes" id="UP000006911">
    <property type="component" value="Unassembled WGS sequence"/>
</dbReference>
<dbReference type="Pfam" id="PF00172">
    <property type="entry name" value="Zn_clus"/>
    <property type="match status" value="1"/>
</dbReference>
<feature type="compositionally biased region" description="Polar residues" evidence="2">
    <location>
        <begin position="54"/>
        <end position="66"/>
    </location>
</feature>
<dbReference type="eggNOG" id="ENOG502QR47">
    <property type="taxonomic scope" value="Eukaryota"/>
</dbReference>
<dbReference type="InterPro" id="IPR053181">
    <property type="entry name" value="EcdB-like_regulator"/>
</dbReference>
<dbReference type="SUPFAM" id="SSF57701">
    <property type="entry name" value="Zn2/Cys6 DNA-binding domain"/>
    <property type="match status" value="1"/>
</dbReference>
<dbReference type="PROSITE" id="PS00463">
    <property type="entry name" value="ZN2_CY6_FUNGAL_1"/>
    <property type="match status" value="1"/>
</dbReference>
<feature type="domain" description="Zn(2)-C6 fungal-type" evidence="3">
    <location>
        <begin position="77"/>
        <end position="107"/>
    </location>
</feature>
<dbReference type="GeneID" id="9187303"/>
<gene>
    <name evidence="4" type="ORF">GSTUM_00007088001</name>
</gene>
<evidence type="ECO:0000256" key="1">
    <source>
        <dbReference type="ARBA" id="ARBA00023242"/>
    </source>
</evidence>
<feature type="compositionally biased region" description="Acidic residues" evidence="2">
    <location>
        <begin position="234"/>
        <end position="243"/>
    </location>
</feature>
<sequence length="350" mass="37183">MDSSYLQPSGSPSTGASTSTTPTPTAGTTTATTTVVANKTVSGATGTGVKRAHASSNAISNKSRSAANYPRKRAVSACLVCRGRKTKCDNQRPQCGFCKQTGAECVYEAEKLATFDAASLAILDKLSRIEAMLDSDRGSSNQQHTPTSHPSPHTSGSTTSGGAVQIPSLPPLTARGSSPKSVGSKPPPDASEIFPVSVATASGSRVEDLLQWPIFNGQFCVEEILAPVFADSHGEDDEDEDEREGWQERKGMEKSEPLDGYQAHGGNRRGTGLYDYDEKLLRLPPGEIVTLVQRFLRNVHTKNPILDSAVLDSYVCEIEKHGFGWSGKSCLVVSIFASLDAMGKRESGAD</sequence>
<evidence type="ECO:0000313" key="5">
    <source>
        <dbReference type="Proteomes" id="UP000006911"/>
    </source>
</evidence>
<dbReference type="EMBL" id="FN430220">
    <property type="protein sequence ID" value="CAZ83392.1"/>
    <property type="molecule type" value="Genomic_DNA"/>
</dbReference>
<name>D5GFU9_TUBMM</name>
<dbReference type="RefSeq" id="XP_002839201.1">
    <property type="nucleotide sequence ID" value="XM_002839155.1"/>
</dbReference>
<feature type="region of interest" description="Disordered" evidence="2">
    <location>
        <begin position="231"/>
        <end position="267"/>
    </location>
</feature>
<evidence type="ECO:0000313" key="4">
    <source>
        <dbReference type="EMBL" id="CAZ83392.1"/>
    </source>
</evidence>
<protein>
    <submittedName>
        <fullName evidence="4">(Perigord truffle) hypothetical protein</fullName>
    </submittedName>
</protein>
<dbReference type="STRING" id="656061.D5GFU9"/>
<dbReference type="Gene3D" id="4.10.240.10">
    <property type="entry name" value="Zn(2)-C6 fungal-type DNA-binding domain"/>
    <property type="match status" value="1"/>
</dbReference>
<feature type="compositionally biased region" description="Low complexity" evidence="2">
    <location>
        <begin position="9"/>
        <end position="34"/>
    </location>
</feature>
<evidence type="ECO:0000256" key="2">
    <source>
        <dbReference type="SAM" id="MobiDB-lite"/>
    </source>
</evidence>
<organism evidence="4 5">
    <name type="scientific">Tuber melanosporum (strain Mel28)</name>
    <name type="common">Perigord black truffle</name>
    <dbReference type="NCBI Taxonomy" id="656061"/>
    <lineage>
        <taxon>Eukaryota</taxon>
        <taxon>Fungi</taxon>
        <taxon>Dikarya</taxon>
        <taxon>Ascomycota</taxon>
        <taxon>Pezizomycotina</taxon>
        <taxon>Pezizomycetes</taxon>
        <taxon>Pezizales</taxon>
        <taxon>Tuberaceae</taxon>
        <taxon>Tuber</taxon>
    </lineage>
</organism>
<dbReference type="HOGENOM" id="CLU_792716_0_0_1"/>
<dbReference type="GO" id="GO:0008270">
    <property type="term" value="F:zinc ion binding"/>
    <property type="evidence" value="ECO:0007669"/>
    <property type="project" value="InterPro"/>
</dbReference>
<dbReference type="SMART" id="SM00066">
    <property type="entry name" value="GAL4"/>
    <property type="match status" value="1"/>
</dbReference>
<proteinExistence type="predicted"/>
<dbReference type="PROSITE" id="PS50048">
    <property type="entry name" value="ZN2_CY6_FUNGAL_2"/>
    <property type="match status" value="1"/>
</dbReference>
<feature type="compositionally biased region" description="Basic and acidic residues" evidence="2">
    <location>
        <begin position="244"/>
        <end position="257"/>
    </location>
</feature>
<dbReference type="AlphaFoldDB" id="D5GFU9"/>